<dbReference type="EMBL" id="FOAN01000019">
    <property type="protein sequence ID" value="SEM68840.1"/>
    <property type="molecule type" value="Genomic_DNA"/>
</dbReference>
<keyword evidence="2" id="KW-1185">Reference proteome</keyword>
<proteinExistence type="predicted"/>
<evidence type="ECO:0000313" key="1">
    <source>
        <dbReference type="EMBL" id="SEM68840.1"/>
    </source>
</evidence>
<dbReference type="RefSeq" id="WP_091843463.1">
    <property type="nucleotide sequence ID" value="NZ_FOAN01000019.1"/>
</dbReference>
<organism evidence="1 2">
    <name type="scientific">Bosea lupini</name>
    <dbReference type="NCBI Taxonomy" id="1036779"/>
    <lineage>
        <taxon>Bacteria</taxon>
        <taxon>Pseudomonadati</taxon>
        <taxon>Pseudomonadota</taxon>
        <taxon>Alphaproteobacteria</taxon>
        <taxon>Hyphomicrobiales</taxon>
        <taxon>Boseaceae</taxon>
        <taxon>Bosea</taxon>
    </lineage>
</organism>
<dbReference type="STRING" id="1036779.SAMN04515666_11920"/>
<dbReference type="AlphaFoldDB" id="A0A1H8ADN9"/>
<accession>A0A1H8ADN9</accession>
<dbReference type="Proteomes" id="UP000199664">
    <property type="component" value="Unassembled WGS sequence"/>
</dbReference>
<reference evidence="2" key="1">
    <citation type="submission" date="2016-10" db="EMBL/GenBank/DDBJ databases">
        <authorList>
            <person name="Varghese N."/>
            <person name="Submissions S."/>
        </authorList>
    </citation>
    <scope>NUCLEOTIDE SEQUENCE [LARGE SCALE GENOMIC DNA]</scope>
    <source>
        <strain evidence="2">LMG 26383,CCUG 61248,R- 45681</strain>
    </source>
</reference>
<gene>
    <name evidence="1" type="ORF">SAMN04515666_11920</name>
</gene>
<dbReference type="OrthoDB" id="7947538at2"/>
<sequence>MKTQDTAAVAVDLSAFQPADVDVLMVLQPGSGQPTGWAITFAGPSHDKTLAWANANAREELRKQSLLEAQMRNGRKIKPEETDVEQVRRENVARVVARIVDWTPVRLDPASPPLIFSEKAATELFLDPRFGWVYLQALEFLNDERSFTKASAKS</sequence>
<evidence type="ECO:0000313" key="2">
    <source>
        <dbReference type="Proteomes" id="UP000199664"/>
    </source>
</evidence>
<protein>
    <submittedName>
        <fullName evidence="1">Uncharacterized protein</fullName>
    </submittedName>
</protein>
<name>A0A1H8ADN9_9HYPH</name>